<organism evidence="3 4">
    <name type="scientific">Fodinibius sediminis</name>
    <dbReference type="NCBI Taxonomy" id="1214077"/>
    <lineage>
        <taxon>Bacteria</taxon>
        <taxon>Pseudomonadati</taxon>
        <taxon>Balneolota</taxon>
        <taxon>Balneolia</taxon>
        <taxon>Balneolales</taxon>
        <taxon>Balneolaceae</taxon>
        <taxon>Fodinibius</taxon>
    </lineage>
</organism>
<dbReference type="InterPro" id="IPR010994">
    <property type="entry name" value="RuvA_2-like"/>
</dbReference>
<dbReference type="OrthoDB" id="981124at2"/>
<keyword evidence="4" id="KW-1185">Reference proteome</keyword>
<dbReference type="GO" id="GO:0006281">
    <property type="term" value="P:DNA repair"/>
    <property type="evidence" value="ECO:0007669"/>
    <property type="project" value="InterPro"/>
</dbReference>
<dbReference type="Pfam" id="PF12836">
    <property type="entry name" value="HHH_3"/>
    <property type="match status" value="1"/>
</dbReference>
<dbReference type="SUPFAM" id="SSF47781">
    <property type="entry name" value="RuvA domain 2-like"/>
    <property type="match status" value="1"/>
</dbReference>
<evidence type="ECO:0000313" key="3">
    <source>
        <dbReference type="EMBL" id="SMO82008.1"/>
    </source>
</evidence>
<feature type="domain" description="Helix-hairpin-helix DNA-binding motif class 1" evidence="2">
    <location>
        <begin position="155"/>
        <end position="174"/>
    </location>
</feature>
<dbReference type="InterPro" id="IPR051675">
    <property type="entry name" value="Endo/Exo/Phosphatase_dom_1"/>
</dbReference>
<dbReference type="InterPro" id="IPR003583">
    <property type="entry name" value="Hlx-hairpin-Hlx_DNA-bd_motif"/>
</dbReference>
<dbReference type="GO" id="GO:0003677">
    <property type="term" value="F:DNA binding"/>
    <property type="evidence" value="ECO:0007669"/>
    <property type="project" value="InterPro"/>
</dbReference>
<sequence>MRRNVFFWLEKLKITPGERRVMSVLMIILSLLALGNLVFSSPEPFAEDRYRELSKQFRERTAQLKTKQQKRMERYYPPRKKERRAVVRPDTVSDDTISSDATDATVGEPKKGGPEPVNVNTAGREQLKTLPGIGPAYSKRIIDYRKEKGAFKTVEELKKIKGIGEKRLEKLKPFIKLKDPL</sequence>
<name>A0A521EDL4_9BACT</name>
<protein>
    <submittedName>
        <fullName evidence="3">ComEA protein</fullName>
    </submittedName>
</protein>
<evidence type="ECO:0000313" key="4">
    <source>
        <dbReference type="Proteomes" id="UP000317593"/>
    </source>
</evidence>
<dbReference type="InterPro" id="IPR004509">
    <property type="entry name" value="Competence_ComEA_HhH"/>
</dbReference>
<dbReference type="SMART" id="SM00278">
    <property type="entry name" value="HhH1"/>
    <property type="match status" value="2"/>
</dbReference>
<dbReference type="AlphaFoldDB" id="A0A521EDL4"/>
<reference evidence="3 4" key="1">
    <citation type="submission" date="2017-05" db="EMBL/GenBank/DDBJ databases">
        <authorList>
            <person name="Varghese N."/>
            <person name="Submissions S."/>
        </authorList>
    </citation>
    <scope>NUCLEOTIDE SEQUENCE [LARGE SCALE GENOMIC DNA]</scope>
    <source>
        <strain evidence="3 4">DSM 21194</strain>
    </source>
</reference>
<dbReference type="RefSeq" id="WP_142715478.1">
    <property type="nucleotide sequence ID" value="NZ_FXTH01000015.1"/>
</dbReference>
<dbReference type="Gene3D" id="1.10.150.320">
    <property type="entry name" value="Photosystem II 12 kDa extrinsic protein"/>
    <property type="match status" value="1"/>
</dbReference>
<dbReference type="PANTHER" id="PTHR21180:SF32">
    <property type="entry name" value="ENDONUCLEASE_EXONUCLEASE_PHOSPHATASE FAMILY DOMAIN-CONTAINING PROTEIN 1"/>
    <property type="match status" value="1"/>
</dbReference>
<accession>A0A521EDL4</accession>
<dbReference type="EMBL" id="FXTH01000015">
    <property type="protein sequence ID" value="SMO82008.1"/>
    <property type="molecule type" value="Genomic_DNA"/>
</dbReference>
<gene>
    <name evidence="3" type="ORF">SAMN06265218_11566</name>
</gene>
<evidence type="ECO:0000256" key="1">
    <source>
        <dbReference type="SAM" id="MobiDB-lite"/>
    </source>
</evidence>
<dbReference type="PANTHER" id="PTHR21180">
    <property type="entry name" value="ENDONUCLEASE/EXONUCLEASE/PHOSPHATASE FAMILY DOMAIN-CONTAINING PROTEIN 1"/>
    <property type="match status" value="1"/>
</dbReference>
<dbReference type="Proteomes" id="UP000317593">
    <property type="component" value="Unassembled WGS sequence"/>
</dbReference>
<dbReference type="NCBIfam" id="TIGR00426">
    <property type="entry name" value="competence protein ComEA helix-hairpin-helix repeat region"/>
    <property type="match status" value="1"/>
</dbReference>
<feature type="region of interest" description="Disordered" evidence="1">
    <location>
        <begin position="78"/>
        <end position="131"/>
    </location>
</feature>
<evidence type="ECO:0000259" key="2">
    <source>
        <dbReference type="SMART" id="SM00278"/>
    </source>
</evidence>
<feature type="domain" description="Helix-hairpin-helix DNA-binding motif class 1" evidence="2">
    <location>
        <begin position="125"/>
        <end position="144"/>
    </location>
</feature>
<proteinExistence type="predicted"/>
<feature type="compositionally biased region" description="Low complexity" evidence="1">
    <location>
        <begin position="94"/>
        <end position="106"/>
    </location>
</feature>